<evidence type="ECO:0000313" key="1">
    <source>
        <dbReference type="EMBL" id="MFC4869358.1"/>
    </source>
</evidence>
<reference evidence="2" key="1">
    <citation type="journal article" date="2019" name="Int. J. Syst. Evol. Microbiol.">
        <title>The Global Catalogue of Microorganisms (GCM) 10K type strain sequencing project: providing services to taxonomists for standard genome sequencing and annotation.</title>
        <authorList>
            <consortium name="The Broad Institute Genomics Platform"/>
            <consortium name="The Broad Institute Genome Sequencing Center for Infectious Disease"/>
            <person name="Wu L."/>
            <person name="Ma J."/>
        </authorList>
    </citation>
    <scope>NUCLEOTIDE SEQUENCE [LARGE SCALE GENOMIC DNA]</scope>
    <source>
        <strain evidence="2">CGMCC 4.7304</strain>
    </source>
</reference>
<dbReference type="Proteomes" id="UP001595858">
    <property type="component" value="Unassembled WGS sequence"/>
</dbReference>
<evidence type="ECO:0000313" key="2">
    <source>
        <dbReference type="Proteomes" id="UP001595858"/>
    </source>
</evidence>
<keyword evidence="2" id="KW-1185">Reference proteome</keyword>
<proteinExistence type="predicted"/>
<dbReference type="EMBL" id="JBHSIY010000028">
    <property type="protein sequence ID" value="MFC4869358.1"/>
    <property type="molecule type" value="Genomic_DNA"/>
</dbReference>
<protein>
    <recommendedName>
        <fullName evidence="3">PPE family domain-containing protein</fullName>
    </recommendedName>
</protein>
<gene>
    <name evidence="1" type="ORF">ACFPCZ_22210</name>
</gene>
<comment type="caution">
    <text evidence="1">The sequence shown here is derived from an EMBL/GenBank/DDBJ whole genome shotgun (WGS) entry which is preliminary data.</text>
</comment>
<name>A0ABV9SSS5_9ACTN</name>
<organism evidence="1 2">
    <name type="scientific">Streptomonospora arabica</name>
    <dbReference type="NCBI Taxonomy" id="412417"/>
    <lineage>
        <taxon>Bacteria</taxon>
        <taxon>Bacillati</taxon>
        <taxon>Actinomycetota</taxon>
        <taxon>Actinomycetes</taxon>
        <taxon>Streptosporangiales</taxon>
        <taxon>Nocardiopsidaceae</taxon>
        <taxon>Streptomonospora</taxon>
    </lineage>
</organism>
<evidence type="ECO:0008006" key="3">
    <source>
        <dbReference type="Google" id="ProtNLM"/>
    </source>
</evidence>
<accession>A0ABV9SSS5</accession>
<sequence>MSGANSVAAAIDAALADNSIGPDAMRWAPDASEHEARLGAWAGWLPQFSPEALEEFMESAARARRNADALAAETARIMMESTRRAARATPADFALMPPPVAPLDTSALNRAFADVTETFRRAGEQLQAGGGLFKGFAPQVAIVDEVPAPEPLVVYEPDGKPFFAPYRAETALTMEAPGE</sequence>